<dbReference type="InterPro" id="IPR033985">
    <property type="entry name" value="SusD-like_N"/>
</dbReference>
<keyword evidence="4" id="KW-0472">Membrane</keyword>
<accession>A0A1H4FXV9</accession>
<protein>
    <submittedName>
        <fullName evidence="8">RagB/SusD domain-containing protein</fullName>
    </submittedName>
</protein>
<gene>
    <name evidence="8" type="ORF">SAMN05443667_115105</name>
</gene>
<dbReference type="Proteomes" id="UP000198951">
    <property type="component" value="Unassembled WGS sequence"/>
</dbReference>
<sequence length="465" mass="52411">MKYYRQIQVALIAALIVIICLWLSSCDSFTETDLPKTQLIKTAVFQDVKTATAALSDCYAQMRDYSMISGNSDGLSSLLGNYADELTYYGVSDSPLQNFYSHTLLPSNSGVSVLWNSSYNQIYAANAIVEGVDNSTAITGDNRNRLKGEALFIRAFIHFNLVNLFGDIPYITSTDYKINTMISKQTQADVYNQIIADLLEAKELLPESYTSAQRIRPNKYTVSALLARVFLYTENWQLAENESNAIINKTVLYQWQDNLDLVFLKDSPSTIWQLHPGVAGLNTIEGRTFIFTSAPPNIEAISPDLLNAFETGDQRKNQWLGSVNDGTDTYYFPFKYKLDTNSGTSQEYSIIFRLDEQYLIRAEARVHLGKLAEAKNDINKIRQRATLTNTSSSTPEELSQAVLQERRVELFTEFGHRWFDLKRTGKAGTVLSVIKPAWKDRDNLLPLPASELLANSHLLPQNQGY</sequence>
<dbReference type="Pfam" id="PF14322">
    <property type="entry name" value="SusD-like_3"/>
    <property type="match status" value="1"/>
</dbReference>
<evidence type="ECO:0000256" key="3">
    <source>
        <dbReference type="ARBA" id="ARBA00022729"/>
    </source>
</evidence>
<reference evidence="9" key="1">
    <citation type="submission" date="2016-10" db="EMBL/GenBank/DDBJ databases">
        <authorList>
            <person name="Varghese N."/>
            <person name="Submissions S."/>
        </authorList>
    </citation>
    <scope>NUCLEOTIDE SEQUENCE [LARGE SCALE GENOMIC DNA]</scope>
    <source>
        <strain evidence="9">DSM 22376</strain>
    </source>
</reference>
<dbReference type="Gene3D" id="1.25.40.390">
    <property type="match status" value="1"/>
</dbReference>
<dbReference type="PROSITE" id="PS51257">
    <property type="entry name" value="PROKAR_LIPOPROTEIN"/>
    <property type="match status" value="1"/>
</dbReference>
<organism evidence="8 9">
    <name type="scientific">Flavobacterium gillisiae</name>
    <dbReference type="NCBI Taxonomy" id="150146"/>
    <lineage>
        <taxon>Bacteria</taxon>
        <taxon>Pseudomonadati</taxon>
        <taxon>Bacteroidota</taxon>
        <taxon>Flavobacteriia</taxon>
        <taxon>Flavobacteriales</taxon>
        <taxon>Flavobacteriaceae</taxon>
        <taxon>Flavobacterium</taxon>
    </lineage>
</organism>
<evidence type="ECO:0000259" key="7">
    <source>
        <dbReference type="Pfam" id="PF14322"/>
    </source>
</evidence>
<evidence type="ECO:0000313" key="9">
    <source>
        <dbReference type="Proteomes" id="UP000198951"/>
    </source>
</evidence>
<evidence type="ECO:0000259" key="6">
    <source>
        <dbReference type="Pfam" id="PF07980"/>
    </source>
</evidence>
<dbReference type="InterPro" id="IPR011990">
    <property type="entry name" value="TPR-like_helical_dom_sf"/>
</dbReference>
<dbReference type="AlphaFoldDB" id="A0A1H4FXV9"/>
<dbReference type="STRING" id="150146.SAMN05443667_115105"/>
<dbReference type="EMBL" id="FNRD01000015">
    <property type="protein sequence ID" value="SEB02183.1"/>
    <property type="molecule type" value="Genomic_DNA"/>
</dbReference>
<dbReference type="InterPro" id="IPR012944">
    <property type="entry name" value="SusD_RagB_dom"/>
</dbReference>
<keyword evidence="3" id="KW-0732">Signal</keyword>
<feature type="domain" description="RagB/SusD" evidence="6">
    <location>
        <begin position="321"/>
        <end position="465"/>
    </location>
</feature>
<dbReference type="OrthoDB" id="621570at2"/>
<comment type="subcellular location">
    <subcellularLocation>
        <location evidence="1">Cell outer membrane</location>
    </subcellularLocation>
</comment>
<evidence type="ECO:0000256" key="4">
    <source>
        <dbReference type="ARBA" id="ARBA00023136"/>
    </source>
</evidence>
<dbReference type="RefSeq" id="WP_091093295.1">
    <property type="nucleotide sequence ID" value="NZ_FNRD01000015.1"/>
</dbReference>
<comment type="similarity">
    <text evidence="2">Belongs to the SusD family.</text>
</comment>
<evidence type="ECO:0000256" key="2">
    <source>
        <dbReference type="ARBA" id="ARBA00006275"/>
    </source>
</evidence>
<dbReference type="CDD" id="cd08977">
    <property type="entry name" value="SusD"/>
    <property type="match status" value="1"/>
</dbReference>
<evidence type="ECO:0000313" key="8">
    <source>
        <dbReference type="EMBL" id="SEB02183.1"/>
    </source>
</evidence>
<dbReference type="Pfam" id="PF07980">
    <property type="entry name" value="SusD_RagB"/>
    <property type="match status" value="1"/>
</dbReference>
<proteinExistence type="inferred from homology"/>
<keyword evidence="9" id="KW-1185">Reference proteome</keyword>
<name>A0A1H4FXV9_9FLAO</name>
<dbReference type="GO" id="GO:0009279">
    <property type="term" value="C:cell outer membrane"/>
    <property type="evidence" value="ECO:0007669"/>
    <property type="project" value="UniProtKB-SubCell"/>
</dbReference>
<feature type="domain" description="SusD-like N-terminal" evidence="7">
    <location>
        <begin position="99"/>
        <end position="231"/>
    </location>
</feature>
<evidence type="ECO:0000256" key="5">
    <source>
        <dbReference type="ARBA" id="ARBA00023237"/>
    </source>
</evidence>
<evidence type="ECO:0000256" key="1">
    <source>
        <dbReference type="ARBA" id="ARBA00004442"/>
    </source>
</evidence>
<dbReference type="SUPFAM" id="SSF48452">
    <property type="entry name" value="TPR-like"/>
    <property type="match status" value="1"/>
</dbReference>
<keyword evidence="5" id="KW-0998">Cell outer membrane</keyword>